<gene>
    <name evidence="2" type="ORF">F4553_002440</name>
</gene>
<dbReference type="RefSeq" id="WP_184835447.1">
    <property type="nucleotide sequence ID" value="NZ_JACHMN010000002.1"/>
</dbReference>
<keyword evidence="3" id="KW-1185">Reference proteome</keyword>
<evidence type="ECO:0000313" key="3">
    <source>
        <dbReference type="Proteomes" id="UP000587527"/>
    </source>
</evidence>
<feature type="region of interest" description="Disordered" evidence="1">
    <location>
        <begin position="1"/>
        <end position="28"/>
    </location>
</feature>
<accession>A0A841BQF6</accession>
<protein>
    <submittedName>
        <fullName evidence="2">Uncharacterized protein</fullName>
    </submittedName>
</protein>
<reference evidence="2 3" key="1">
    <citation type="submission" date="2020-08" db="EMBL/GenBank/DDBJ databases">
        <title>Sequencing the genomes of 1000 actinobacteria strains.</title>
        <authorList>
            <person name="Klenk H.-P."/>
        </authorList>
    </citation>
    <scope>NUCLEOTIDE SEQUENCE [LARGE SCALE GENOMIC DNA]</scope>
    <source>
        <strain evidence="2 3">DSM 45362</strain>
    </source>
</reference>
<dbReference type="Pfam" id="PF19740">
    <property type="entry name" value="DUF6229"/>
    <property type="match status" value="1"/>
</dbReference>
<sequence>MSQEQAASEVAQWRSAAGKANPAGPLFSGGQYTEAELRMKTGRPTNRCGTACTWSATRYCC</sequence>
<evidence type="ECO:0000313" key="2">
    <source>
        <dbReference type="EMBL" id="MBB5869061.1"/>
    </source>
</evidence>
<proteinExistence type="predicted"/>
<dbReference type="InterPro" id="IPR046197">
    <property type="entry name" value="DUF6229"/>
</dbReference>
<comment type="caution">
    <text evidence="2">The sequence shown here is derived from an EMBL/GenBank/DDBJ whole genome shotgun (WGS) entry which is preliminary data.</text>
</comment>
<evidence type="ECO:0000256" key="1">
    <source>
        <dbReference type="SAM" id="MobiDB-lite"/>
    </source>
</evidence>
<dbReference type="Proteomes" id="UP000587527">
    <property type="component" value="Unassembled WGS sequence"/>
</dbReference>
<dbReference type="EMBL" id="JACHMN010000002">
    <property type="protein sequence ID" value="MBB5869061.1"/>
    <property type="molecule type" value="Genomic_DNA"/>
</dbReference>
<dbReference type="AlphaFoldDB" id="A0A841BQF6"/>
<organism evidence="2 3">
    <name type="scientific">Allocatelliglobosispora scoriae</name>
    <dbReference type="NCBI Taxonomy" id="643052"/>
    <lineage>
        <taxon>Bacteria</taxon>
        <taxon>Bacillati</taxon>
        <taxon>Actinomycetota</taxon>
        <taxon>Actinomycetes</taxon>
        <taxon>Micromonosporales</taxon>
        <taxon>Micromonosporaceae</taxon>
        <taxon>Allocatelliglobosispora</taxon>
    </lineage>
</organism>
<name>A0A841BQF6_9ACTN</name>